<gene>
    <name evidence="1" type="ORF">GLRG_07218</name>
</gene>
<sequence>MQIASIPIATMTVREDNNGQLTFIASDDMWKNIGKRFEKQSHHEIASDLSRKILLIKTRE</sequence>
<dbReference type="AlphaFoldDB" id="E3QMI6"/>
<name>E3QMI6_COLGM</name>
<dbReference type="RefSeq" id="XP_008096094.1">
    <property type="nucleotide sequence ID" value="XM_008097903.1"/>
</dbReference>
<evidence type="ECO:0000313" key="1">
    <source>
        <dbReference type="EMBL" id="EFQ32074.1"/>
    </source>
</evidence>
<dbReference type="GeneID" id="24412583"/>
<organism evidence="2">
    <name type="scientific">Colletotrichum graminicola (strain M1.001 / M2 / FGSC 10212)</name>
    <name type="common">Maize anthracnose fungus</name>
    <name type="synonym">Glomerella graminicola</name>
    <dbReference type="NCBI Taxonomy" id="645133"/>
    <lineage>
        <taxon>Eukaryota</taxon>
        <taxon>Fungi</taxon>
        <taxon>Dikarya</taxon>
        <taxon>Ascomycota</taxon>
        <taxon>Pezizomycotina</taxon>
        <taxon>Sordariomycetes</taxon>
        <taxon>Hypocreomycetidae</taxon>
        <taxon>Glomerellales</taxon>
        <taxon>Glomerellaceae</taxon>
        <taxon>Colletotrichum</taxon>
        <taxon>Colletotrichum graminicola species complex</taxon>
    </lineage>
</organism>
<keyword evidence="2" id="KW-1185">Reference proteome</keyword>
<proteinExistence type="predicted"/>
<dbReference type="VEuPathDB" id="FungiDB:GLRG_07218"/>
<protein>
    <submittedName>
        <fullName evidence="1">Uncharacterized protein</fullName>
    </submittedName>
</protein>
<dbReference type="Proteomes" id="UP000008782">
    <property type="component" value="Unassembled WGS sequence"/>
</dbReference>
<dbReference type="HOGENOM" id="CLU_2941591_0_0_1"/>
<accession>E3QMI6</accession>
<reference evidence="2" key="1">
    <citation type="journal article" date="2012" name="Nat. Genet.">
        <title>Lifestyle transitions in plant pathogenic Colletotrichum fungi deciphered by genome and transcriptome analyses.</title>
        <authorList>
            <person name="O'Connell R.J."/>
            <person name="Thon M.R."/>
            <person name="Hacquard S."/>
            <person name="Amyotte S.G."/>
            <person name="Kleemann J."/>
            <person name="Torres M.F."/>
            <person name="Damm U."/>
            <person name="Buiate E.A."/>
            <person name="Epstein L."/>
            <person name="Alkan N."/>
            <person name="Altmueller J."/>
            <person name="Alvarado-Balderrama L."/>
            <person name="Bauser C.A."/>
            <person name="Becker C."/>
            <person name="Birren B.W."/>
            <person name="Chen Z."/>
            <person name="Choi J."/>
            <person name="Crouch J.A."/>
            <person name="Duvick J.P."/>
            <person name="Farman M.A."/>
            <person name="Gan P."/>
            <person name="Heiman D."/>
            <person name="Henrissat B."/>
            <person name="Howard R.J."/>
            <person name="Kabbage M."/>
            <person name="Koch C."/>
            <person name="Kracher B."/>
            <person name="Kubo Y."/>
            <person name="Law A.D."/>
            <person name="Lebrun M.-H."/>
            <person name="Lee Y.-H."/>
            <person name="Miyara I."/>
            <person name="Moore N."/>
            <person name="Neumann U."/>
            <person name="Nordstroem K."/>
            <person name="Panaccione D.G."/>
            <person name="Panstruga R."/>
            <person name="Place M."/>
            <person name="Proctor R.H."/>
            <person name="Prusky D."/>
            <person name="Rech G."/>
            <person name="Reinhardt R."/>
            <person name="Rollins J.A."/>
            <person name="Rounsley S."/>
            <person name="Schardl C.L."/>
            <person name="Schwartz D.C."/>
            <person name="Shenoy N."/>
            <person name="Shirasu K."/>
            <person name="Sikhakolli U.R."/>
            <person name="Stueber K."/>
            <person name="Sukno S.A."/>
            <person name="Sweigard J.A."/>
            <person name="Takano Y."/>
            <person name="Takahara H."/>
            <person name="Trail F."/>
            <person name="van der Does H.C."/>
            <person name="Voll L.M."/>
            <person name="Will I."/>
            <person name="Young S."/>
            <person name="Zeng Q."/>
            <person name="Zhang J."/>
            <person name="Zhou S."/>
            <person name="Dickman M.B."/>
            <person name="Schulze-Lefert P."/>
            <person name="Ver Loren van Themaat E."/>
            <person name="Ma L.-J."/>
            <person name="Vaillancourt L.J."/>
        </authorList>
    </citation>
    <scope>NUCLEOTIDE SEQUENCE [LARGE SCALE GENOMIC DNA]</scope>
    <source>
        <strain evidence="2">M1.001 / M2 / FGSC 10212</strain>
    </source>
</reference>
<dbReference type="EMBL" id="GG697359">
    <property type="protein sequence ID" value="EFQ32074.1"/>
    <property type="molecule type" value="Genomic_DNA"/>
</dbReference>
<evidence type="ECO:0000313" key="2">
    <source>
        <dbReference type="Proteomes" id="UP000008782"/>
    </source>
</evidence>